<feature type="binding site" evidence="4">
    <location>
        <position position="233"/>
    </location>
    <ligand>
        <name>3-dehydroquinate</name>
        <dbReference type="ChEBI" id="CHEBI:32364"/>
    </ligand>
</feature>
<comment type="similarity">
    <text evidence="4">Belongs to the type-I 3-dehydroquinase family.</text>
</comment>
<dbReference type="InterPro" id="IPR013785">
    <property type="entry name" value="Aldolase_TIM"/>
</dbReference>
<comment type="catalytic activity">
    <reaction evidence="1 4">
        <text>3-dehydroquinate = 3-dehydroshikimate + H2O</text>
        <dbReference type="Rhea" id="RHEA:21096"/>
        <dbReference type="ChEBI" id="CHEBI:15377"/>
        <dbReference type="ChEBI" id="CHEBI:16630"/>
        <dbReference type="ChEBI" id="CHEBI:32364"/>
        <dbReference type="EC" id="4.2.1.10"/>
    </reaction>
</comment>
<feature type="binding site" evidence="4">
    <location>
        <position position="80"/>
    </location>
    <ligand>
        <name>3-dehydroquinate</name>
        <dbReference type="ChEBI" id="CHEBI:32364"/>
    </ligand>
</feature>
<feature type="active site" description="Schiff-base intermediate with substrate" evidence="4">
    <location>
        <position position="168"/>
    </location>
</feature>
<protein>
    <recommendedName>
        <fullName evidence="4">3-dehydroquinate dehydratase</fullName>
        <shortName evidence="4">3-dehydroquinase</shortName>
        <ecNumber evidence="4">4.2.1.10</ecNumber>
    </recommendedName>
    <alternativeName>
        <fullName evidence="4">Type I DHQase</fullName>
    </alternativeName>
    <alternativeName>
        <fullName evidence="4">Type I dehydroquinase</fullName>
        <shortName evidence="4">DHQ1</shortName>
    </alternativeName>
</protein>
<feature type="active site" description="Proton donor/acceptor" evidence="4">
    <location>
        <position position="141"/>
    </location>
</feature>
<keyword evidence="3 4" id="KW-0704">Schiff base</keyword>
<proteinExistence type="inferred from homology"/>
<dbReference type="GO" id="GO:0003855">
    <property type="term" value="F:3-dehydroquinate dehydratase activity"/>
    <property type="evidence" value="ECO:0007669"/>
    <property type="project" value="UniProtKB-EC"/>
</dbReference>
<dbReference type="PROSITE" id="PS01028">
    <property type="entry name" value="DEHYDROQUINASE_I"/>
    <property type="match status" value="1"/>
</dbReference>
<evidence type="ECO:0000313" key="6">
    <source>
        <dbReference type="Proteomes" id="UP001523566"/>
    </source>
</evidence>
<dbReference type="InterPro" id="IPR018508">
    <property type="entry name" value="3-dehydroquinate_DH_AS"/>
</dbReference>
<gene>
    <name evidence="4 5" type="primary">aroD</name>
    <name evidence="5" type="ORF">NK125_14155</name>
</gene>
<keyword evidence="4" id="KW-0028">Amino-acid biosynthesis</keyword>
<feature type="binding site" evidence="4">
    <location>
        <position position="229"/>
    </location>
    <ligand>
        <name>3-dehydroquinate</name>
        <dbReference type="ChEBI" id="CHEBI:32364"/>
    </ligand>
</feature>
<feature type="binding site" evidence="4">
    <location>
        <begin position="44"/>
        <end position="46"/>
    </location>
    <ligand>
        <name>3-dehydroquinate</name>
        <dbReference type="ChEBI" id="CHEBI:32364"/>
    </ligand>
</feature>
<evidence type="ECO:0000256" key="4">
    <source>
        <dbReference type="HAMAP-Rule" id="MF_00214"/>
    </source>
</evidence>
<keyword evidence="2 4" id="KW-0456">Lyase</keyword>
<dbReference type="CDD" id="cd00502">
    <property type="entry name" value="DHQase_I"/>
    <property type="match status" value="1"/>
</dbReference>
<feature type="binding site" evidence="4">
    <location>
        <position position="210"/>
    </location>
    <ligand>
        <name>3-dehydroquinate</name>
        <dbReference type="ChEBI" id="CHEBI:32364"/>
    </ligand>
</feature>
<evidence type="ECO:0000256" key="2">
    <source>
        <dbReference type="ARBA" id="ARBA00023239"/>
    </source>
</evidence>
<dbReference type="Pfam" id="PF01487">
    <property type="entry name" value="DHquinase_I"/>
    <property type="match status" value="1"/>
</dbReference>
<comment type="caution">
    <text evidence="5">The sequence shown here is derived from an EMBL/GenBank/DDBJ whole genome shotgun (WGS) entry which is preliminary data.</text>
</comment>
<dbReference type="InterPro" id="IPR001381">
    <property type="entry name" value="DHquinase_I"/>
</dbReference>
<comment type="subunit">
    <text evidence="4">Homodimer.</text>
</comment>
<accession>A0ABT1ECJ1</accession>
<dbReference type="HAMAP" id="MF_00214">
    <property type="entry name" value="AroD"/>
    <property type="match status" value="1"/>
</dbReference>
<keyword evidence="4" id="KW-0057">Aromatic amino acid biosynthesis</keyword>
<comment type="caution">
    <text evidence="4">Lacks conserved residue(s) required for the propagation of feature annotation.</text>
</comment>
<dbReference type="NCBIfam" id="TIGR01093">
    <property type="entry name" value="aroD"/>
    <property type="match status" value="1"/>
</dbReference>
<sequence length="250" mass="27351">MVKIRDIEIGNGIPKICVPIVGKTEAEILEMAEEIVKVGADIVEWRGDWYQDIMSWDAVNGTAKKLRKILGNIPLLFTFRREAEGGEKEIEPQLYCELIQKIAATGFVDLVDIELFTGDKMVCDIIDKVHQNGVKVIVSNHDFHQTPEVEEIVLRLVKMRELGADIPKIAVMPNVKKDVLTLLTATEMASAALNCPVITMSMGSAGAISRLAGEVFGSALTFGTVGKSSAPGQIEVGDLRTVLNIIHKQL</sequence>
<name>A0ABT1ECJ1_9FIRM</name>
<reference evidence="5 6" key="1">
    <citation type="journal article" date="2022" name="Genome Biol. Evol.">
        <title>Host diet, physiology and behaviors set the stage for Lachnospiraceae cladogenesis.</title>
        <authorList>
            <person name="Vera-Ponce De Leon A."/>
            <person name="Schneider M."/>
            <person name="Jahnes B.C."/>
            <person name="Sadowski V."/>
            <person name="Camuy-Velez L.A."/>
            <person name="Duan J."/>
            <person name="Sabree Z.L."/>
        </authorList>
    </citation>
    <scope>NUCLEOTIDE SEQUENCE [LARGE SCALE GENOMIC DNA]</scope>
    <source>
        <strain evidence="5 6">PAL113</strain>
    </source>
</reference>
<dbReference type="RefSeq" id="WP_262067315.1">
    <property type="nucleotide sequence ID" value="NZ_JAMXOD010000031.1"/>
</dbReference>
<dbReference type="EMBL" id="JAMZFW010000031">
    <property type="protein sequence ID" value="MCP1103542.1"/>
    <property type="molecule type" value="Genomic_DNA"/>
</dbReference>
<dbReference type="EC" id="4.2.1.10" evidence="4"/>
<dbReference type="PANTHER" id="PTHR43699:SF1">
    <property type="entry name" value="3-DEHYDROQUINATE DEHYDRATASE"/>
    <property type="match status" value="1"/>
</dbReference>
<comment type="function">
    <text evidence="4">Involved in the third step of the chorismate pathway, which leads to the biosynthesis of aromatic amino acids. Catalyzes the cis-dehydration of 3-dehydroquinate (DHQ) and introduces the first double bond of the aromatic ring to yield 3-dehydroshikimate.</text>
</comment>
<organism evidence="5 6">
    <name type="scientific">Aequitasia blattaphilus</name>
    <dbReference type="NCBI Taxonomy" id="2949332"/>
    <lineage>
        <taxon>Bacteria</taxon>
        <taxon>Bacillati</taxon>
        <taxon>Bacillota</taxon>
        <taxon>Clostridia</taxon>
        <taxon>Lachnospirales</taxon>
        <taxon>Lachnospiraceae</taxon>
        <taxon>Aequitasia</taxon>
    </lineage>
</organism>
<dbReference type="SUPFAM" id="SSF51569">
    <property type="entry name" value="Aldolase"/>
    <property type="match status" value="1"/>
</dbReference>
<evidence type="ECO:0000256" key="3">
    <source>
        <dbReference type="ARBA" id="ARBA00023270"/>
    </source>
</evidence>
<dbReference type="Proteomes" id="UP001523566">
    <property type="component" value="Unassembled WGS sequence"/>
</dbReference>
<dbReference type="Gene3D" id="3.20.20.70">
    <property type="entry name" value="Aldolase class I"/>
    <property type="match status" value="1"/>
</dbReference>
<evidence type="ECO:0000256" key="1">
    <source>
        <dbReference type="ARBA" id="ARBA00001864"/>
    </source>
</evidence>
<keyword evidence="6" id="KW-1185">Reference proteome</keyword>
<comment type="pathway">
    <text evidence="4">Metabolic intermediate biosynthesis; chorismate biosynthesis; chorismate from D-erythrose 4-phosphate and phosphoenolpyruvate: step 3/7.</text>
</comment>
<dbReference type="PANTHER" id="PTHR43699">
    <property type="entry name" value="3-DEHYDROQUINATE DEHYDRATASE"/>
    <property type="match status" value="1"/>
</dbReference>
<evidence type="ECO:0000313" key="5">
    <source>
        <dbReference type="EMBL" id="MCP1103542.1"/>
    </source>
</evidence>
<dbReference type="InterPro" id="IPR050146">
    <property type="entry name" value="Type-I_3-dehydroquinase"/>
</dbReference>